<feature type="transmembrane region" description="Helical" evidence="1">
    <location>
        <begin position="98"/>
        <end position="117"/>
    </location>
</feature>
<keyword evidence="1" id="KW-1133">Transmembrane helix</keyword>
<dbReference type="Proteomes" id="UP001220377">
    <property type="component" value="Chromosome"/>
</dbReference>
<dbReference type="InterPro" id="IPR014509">
    <property type="entry name" value="YjdF-like"/>
</dbReference>
<evidence type="ECO:0008006" key="4">
    <source>
        <dbReference type="Google" id="ProtNLM"/>
    </source>
</evidence>
<dbReference type="Pfam" id="PF09997">
    <property type="entry name" value="DUF2238"/>
    <property type="match status" value="1"/>
</dbReference>
<gene>
    <name evidence="2" type="ORF">PQ472_02290</name>
</gene>
<sequence length="219" mass="24664">MRSLRKFLYWLNIVGMIAYLIVCGYFQMTGKPLYPGQVGLMFQVASGLVLVSIPLIIEKWAHVALPDILVVLYELFILMAILLGTGMQAYSIPNWDKFEHLFSAGMLAGSGFMIYAARTPADKQDQIDPFLIALFGAAFGVLLGVCWEFYEFTGDSLFGMNMQRYMAAGKPLIGHPVLYDTMGDLLSDFIGSAGMSLYAFFKIRRDHSWLNTFKLHRIK</sequence>
<dbReference type="RefSeq" id="WP_274260993.1">
    <property type="nucleotide sequence ID" value="NZ_CP117884.1"/>
</dbReference>
<keyword evidence="1" id="KW-0472">Membrane</keyword>
<feature type="transmembrane region" description="Helical" evidence="1">
    <location>
        <begin position="69"/>
        <end position="92"/>
    </location>
</feature>
<dbReference type="EMBL" id="CP117884">
    <property type="protein sequence ID" value="WDF83082.1"/>
    <property type="molecule type" value="Genomic_DNA"/>
</dbReference>
<feature type="transmembrane region" description="Helical" evidence="1">
    <location>
        <begin position="185"/>
        <end position="201"/>
    </location>
</feature>
<evidence type="ECO:0000313" key="3">
    <source>
        <dbReference type="Proteomes" id="UP001220377"/>
    </source>
</evidence>
<feature type="transmembrane region" description="Helical" evidence="1">
    <location>
        <begin position="40"/>
        <end position="57"/>
    </location>
</feature>
<name>A0ABY7WSD8_9LACO</name>
<protein>
    <recommendedName>
        <fullName evidence="4">Integral membrane protein</fullName>
    </recommendedName>
</protein>
<evidence type="ECO:0000313" key="2">
    <source>
        <dbReference type="EMBL" id="WDF83082.1"/>
    </source>
</evidence>
<feature type="transmembrane region" description="Helical" evidence="1">
    <location>
        <begin position="129"/>
        <end position="150"/>
    </location>
</feature>
<feature type="transmembrane region" description="Helical" evidence="1">
    <location>
        <begin position="7"/>
        <end position="28"/>
    </location>
</feature>
<proteinExistence type="predicted"/>
<keyword evidence="1" id="KW-0812">Transmembrane</keyword>
<accession>A0ABY7WSD8</accession>
<keyword evidence="3" id="KW-1185">Reference proteome</keyword>
<organism evidence="2 3">
    <name type="scientific">Lacticaseibacillus pabuli</name>
    <dbReference type="NCBI Taxonomy" id="3025672"/>
    <lineage>
        <taxon>Bacteria</taxon>
        <taxon>Bacillati</taxon>
        <taxon>Bacillota</taxon>
        <taxon>Bacilli</taxon>
        <taxon>Lactobacillales</taxon>
        <taxon>Lactobacillaceae</taxon>
        <taxon>Lacticaseibacillus</taxon>
    </lineage>
</organism>
<reference evidence="2 3" key="1">
    <citation type="submission" date="2023-02" db="EMBL/GenBank/DDBJ databases">
        <title>Genome sequence of Lacticaseibacillus sp. KACC 23028.</title>
        <authorList>
            <person name="Kim S."/>
            <person name="Heo J."/>
            <person name="Kwon S.-W."/>
        </authorList>
    </citation>
    <scope>NUCLEOTIDE SEQUENCE [LARGE SCALE GENOMIC DNA]</scope>
    <source>
        <strain evidence="2 3">KACC 23028</strain>
    </source>
</reference>
<evidence type="ECO:0000256" key="1">
    <source>
        <dbReference type="SAM" id="Phobius"/>
    </source>
</evidence>